<dbReference type="Proteomes" id="UP000075538">
    <property type="component" value="Unassembled WGS sequence"/>
</dbReference>
<protein>
    <submittedName>
        <fullName evidence="1">Uncharacterized protein</fullName>
    </submittedName>
</protein>
<name>A0A149V602_9PROT</name>
<dbReference type="AlphaFoldDB" id="A0A149V602"/>
<reference evidence="1 2" key="1">
    <citation type="submission" date="2015-06" db="EMBL/GenBank/DDBJ databases">
        <title>Improved classification and identification of acetic acid bacteria using matrix-assisted laser desorption/ionization time-of-flight mass spectrometry; Gluconobacter nephelii and Gluconobacter uchimurae are later heterotypic synonyms of Gluconobacter japonicus and Gluconobacter oxydans, respectively.</title>
        <authorList>
            <person name="Li L."/>
            <person name="Cleenwerck I."/>
            <person name="De Vuyst L."/>
            <person name="Vandamme P."/>
        </authorList>
    </citation>
    <scope>NUCLEOTIDE SEQUENCE [LARGE SCALE GENOMIC DNA]</scope>
    <source>
        <strain evidence="1 2">LMG 1604</strain>
    </source>
</reference>
<sequence length="81" mass="8971">MSNDAPSRHYTCAQKAALLALAEYPPRTGYHYPEGHTNGAAGLAGGADPLVRRIRSGTRWHYHLTKVGRAEAERLKEEEKL</sequence>
<evidence type="ECO:0000313" key="2">
    <source>
        <dbReference type="Proteomes" id="UP000075538"/>
    </source>
</evidence>
<accession>A0A149V602</accession>
<gene>
    <name evidence="1" type="ORF">AD953_06605</name>
</gene>
<proteinExistence type="predicted"/>
<evidence type="ECO:0000313" key="1">
    <source>
        <dbReference type="EMBL" id="KXV75670.1"/>
    </source>
</evidence>
<comment type="caution">
    <text evidence="1">The sequence shown here is derived from an EMBL/GenBank/DDBJ whole genome shotgun (WGS) entry which is preliminary data.</text>
</comment>
<dbReference type="RefSeq" id="WP_061490815.1">
    <property type="nucleotide sequence ID" value="NZ_LHZZ01000505.1"/>
</dbReference>
<organism evidence="1 2">
    <name type="scientific">Acetobacter malorum</name>
    <dbReference type="NCBI Taxonomy" id="178901"/>
    <lineage>
        <taxon>Bacteria</taxon>
        <taxon>Pseudomonadati</taxon>
        <taxon>Pseudomonadota</taxon>
        <taxon>Alphaproteobacteria</taxon>
        <taxon>Acetobacterales</taxon>
        <taxon>Acetobacteraceae</taxon>
        <taxon>Acetobacter</taxon>
    </lineage>
</organism>
<dbReference type="PATRIC" id="fig|178901.15.peg.1535"/>
<dbReference type="EMBL" id="LHZZ01000505">
    <property type="protein sequence ID" value="KXV75670.1"/>
    <property type="molecule type" value="Genomic_DNA"/>
</dbReference>